<dbReference type="STRING" id="309798.COPRO5265_0519"/>
<evidence type="ECO:0000313" key="1">
    <source>
        <dbReference type="EMBL" id="ACI17902.1"/>
    </source>
</evidence>
<sequence length="677" mass="75844">MADNIIGIVSGIEKNTPTEFYVNLFSEDGKSIRVRIGDVVRVSVFYNDQEVIYYGTVYDILSRWDNDVDSGFKEKAVFEQVVPGNRFYMAAVAVTRAFYKGREVFDEPLSVPAPGTPAFLVTEKEEVEKALRFDELKRRKSHLPVGVMINGQPAYIDLGFVLGENGAHINISGQSGVAAKTSYATFLMAAMLQRGQGEDRYASALREGRYIVFNMKGESLFFLDCDSEDWLKADEADRQMWSSMYAAMGLDPEWKFPLDNILYCGIPKGVTARLLEEPDIKSRSDAGDNLRVYGWDFIDVIRYRLLELALDQEEMSMSQNMQLLLFSVQEKMEELLERLVFDVDAVVTEFTRKGTIGNRTVGRAGDKRDIFIRALQNIKCSIPDNVYERVRLVLYACNEGPEQILGSYGIPQTVDDLTDYLRGAVLGDKAEVSEGQEGALKEWSKAITENEVGSATVFAFIRRLKLAKKEGLSKLWRAFPHTLQGEVTEAPSFNYSVGSAWDRKGGITVIDLSKLHSSMQAFVVGAVLRQVLEAKMAHPKATEEPVFIFLDELNKYAPRTEGGAMVKLFRDVAERGRSFGVILVGAEQTASQVDFRVVTQSSTTVVGHQKAAELSHDEYKHLLPRQREMASSVGPGVVFVDQPFLRVPIMVKFPMTRWSTKETKVTTQGFGLTDIFG</sequence>
<dbReference type="InterPro" id="IPR027417">
    <property type="entry name" value="P-loop_NTPase"/>
</dbReference>
<organism evidence="1 2">
    <name type="scientific">Coprothermobacter proteolyticus (strain ATCC 35245 / DSM 5265 / OCM 4 / BT)</name>
    <dbReference type="NCBI Taxonomy" id="309798"/>
    <lineage>
        <taxon>Bacteria</taxon>
        <taxon>Pseudomonadati</taxon>
        <taxon>Coprothermobacterota</taxon>
        <taxon>Coprothermobacteria</taxon>
        <taxon>Coprothermobacterales</taxon>
        <taxon>Coprothermobacteraceae</taxon>
        <taxon>Coprothermobacter</taxon>
    </lineage>
</organism>
<dbReference type="OrthoDB" id="5240402at2"/>
<reference evidence="2" key="1">
    <citation type="submission" date="2008-08" db="EMBL/GenBank/DDBJ databases">
        <title>The complete genome sequence of Coprothermobacter proteolyticus strain ATCC 5245 / DSM 5265 / BT.</title>
        <authorList>
            <person name="Dodson R.J."/>
            <person name="Durkin A.S."/>
            <person name="Wu M."/>
            <person name="Eisen J."/>
            <person name="Sutton G."/>
        </authorList>
    </citation>
    <scope>NUCLEOTIDE SEQUENCE [LARGE SCALE GENOMIC DNA]</scope>
    <source>
        <strain evidence="2">ATCC 35245 / DSM 5265 / OCM 4 / BT</strain>
    </source>
</reference>
<dbReference type="eggNOG" id="COG0433">
    <property type="taxonomic scope" value="Bacteria"/>
</dbReference>
<dbReference type="InterPro" id="IPR051162">
    <property type="entry name" value="T4SS_component"/>
</dbReference>
<proteinExistence type="predicted"/>
<dbReference type="KEGG" id="cpo:COPRO5265_0519"/>
<protein>
    <recommendedName>
        <fullName evidence="3">ATP-binding protein</fullName>
    </recommendedName>
</protein>
<evidence type="ECO:0000313" key="2">
    <source>
        <dbReference type="Proteomes" id="UP000001732"/>
    </source>
</evidence>
<dbReference type="AlphaFoldDB" id="B5Y7X9"/>
<dbReference type="PANTHER" id="PTHR30121">
    <property type="entry name" value="UNCHARACTERIZED PROTEIN YJGR-RELATED"/>
    <property type="match status" value="1"/>
</dbReference>
<keyword evidence="2" id="KW-1185">Reference proteome</keyword>
<dbReference type="PANTHER" id="PTHR30121:SF6">
    <property type="entry name" value="SLR6007 PROTEIN"/>
    <property type="match status" value="1"/>
</dbReference>
<name>B5Y7X9_COPPD</name>
<reference evidence="1 2" key="2">
    <citation type="journal article" date="2014" name="Genome Announc.">
        <title>Complete Genome Sequence of Coprothermobacter proteolyticus DSM 5265.</title>
        <authorList>
            <person name="Alexiev A."/>
            <person name="Coil D.A."/>
            <person name="Badger J.H."/>
            <person name="Enticknap J."/>
            <person name="Ward N."/>
            <person name="Robb F.T."/>
            <person name="Eisen J.A."/>
        </authorList>
    </citation>
    <scope>NUCLEOTIDE SEQUENCE [LARGE SCALE GENOMIC DNA]</scope>
    <source>
        <strain evidence="2">ATCC 35245 / DSM 5265 / OCM 4 / BT</strain>
    </source>
</reference>
<dbReference type="Proteomes" id="UP000001732">
    <property type="component" value="Chromosome"/>
</dbReference>
<dbReference type="EMBL" id="CP001145">
    <property type="protein sequence ID" value="ACI17902.1"/>
    <property type="molecule type" value="Genomic_DNA"/>
</dbReference>
<accession>B5Y7X9</accession>
<gene>
    <name evidence="1" type="ordered locus">COPRO5265_0519</name>
</gene>
<dbReference type="SUPFAM" id="SSF52540">
    <property type="entry name" value="P-loop containing nucleoside triphosphate hydrolases"/>
    <property type="match status" value="1"/>
</dbReference>
<dbReference type="HOGENOM" id="CLU_031028_0_0_9"/>
<dbReference type="RefSeq" id="WP_012544553.1">
    <property type="nucleotide sequence ID" value="NC_011295.1"/>
</dbReference>
<evidence type="ECO:0008006" key="3">
    <source>
        <dbReference type="Google" id="ProtNLM"/>
    </source>
</evidence>
<dbReference type="Gene3D" id="3.40.50.300">
    <property type="entry name" value="P-loop containing nucleotide triphosphate hydrolases"/>
    <property type="match status" value="1"/>
</dbReference>